<dbReference type="Gene3D" id="3.30.70.1730">
    <property type="match status" value="1"/>
</dbReference>
<proteinExistence type="inferred from homology"/>
<keyword evidence="5" id="KW-0699">rRNA-binding</keyword>
<dbReference type="PROSITE" id="PS01109">
    <property type="entry name" value="RIBOSOMAL_L10"/>
    <property type="match status" value="1"/>
</dbReference>
<evidence type="ECO:0000256" key="5">
    <source>
        <dbReference type="HAMAP-Rule" id="MF_00362"/>
    </source>
</evidence>
<dbReference type="NCBIfam" id="NF000955">
    <property type="entry name" value="PRK00099.1-1"/>
    <property type="match status" value="1"/>
</dbReference>
<dbReference type="SUPFAM" id="SSF160369">
    <property type="entry name" value="Ribosomal protein L10-like"/>
    <property type="match status" value="1"/>
</dbReference>
<dbReference type="Pfam" id="PF00466">
    <property type="entry name" value="Ribosomal_L10"/>
    <property type="match status" value="1"/>
</dbReference>
<evidence type="ECO:0000256" key="3">
    <source>
        <dbReference type="ARBA" id="ARBA00023274"/>
    </source>
</evidence>
<comment type="caution">
    <text evidence="6">The sequence shown here is derived from an EMBL/GenBank/DDBJ whole genome shotgun (WGS) entry which is preliminary data.</text>
</comment>
<evidence type="ECO:0000256" key="4">
    <source>
        <dbReference type="ARBA" id="ARBA00035202"/>
    </source>
</evidence>
<dbReference type="InterPro" id="IPR047865">
    <property type="entry name" value="Ribosomal_uL10_bac_type"/>
</dbReference>
<name>A0A1F4R763_UNCSA</name>
<reference evidence="6 7" key="1">
    <citation type="journal article" date="2016" name="Nat. Commun.">
        <title>Thousands of microbial genomes shed light on interconnected biogeochemical processes in an aquifer system.</title>
        <authorList>
            <person name="Anantharaman K."/>
            <person name="Brown C.T."/>
            <person name="Hug L.A."/>
            <person name="Sharon I."/>
            <person name="Castelle C.J."/>
            <person name="Probst A.J."/>
            <person name="Thomas B.C."/>
            <person name="Singh A."/>
            <person name="Wilkins M.J."/>
            <person name="Karaoz U."/>
            <person name="Brodie E.L."/>
            <person name="Williams K.H."/>
            <person name="Hubbard S.S."/>
            <person name="Banfield J.F."/>
        </authorList>
    </citation>
    <scope>NUCLEOTIDE SEQUENCE [LARGE SCALE GENOMIC DNA]</scope>
</reference>
<dbReference type="GO" id="GO:0015934">
    <property type="term" value="C:large ribosomal subunit"/>
    <property type="evidence" value="ECO:0007669"/>
    <property type="project" value="InterPro"/>
</dbReference>
<protein>
    <recommendedName>
        <fullName evidence="4 5">Large ribosomal subunit protein uL10</fullName>
    </recommendedName>
</protein>
<keyword evidence="2 5" id="KW-0689">Ribosomal protein</keyword>
<dbReference type="CDD" id="cd05797">
    <property type="entry name" value="Ribosomal_L10"/>
    <property type="match status" value="1"/>
</dbReference>
<dbReference type="PANTHER" id="PTHR11560">
    <property type="entry name" value="39S RIBOSOMAL PROTEIN L10, MITOCHONDRIAL"/>
    <property type="match status" value="1"/>
</dbReference>
<dbReference type="GO" id="GO:0003735">
    <property type="term" value="F:structural constituent of ribosome"/>
    <property type="evidence" value="ECO:0007669"/>
    <property type="project" value="InterPro"/>
</dbReference>
<sequence>MGSAKALARKKEVVDKLKEKIDLAKVIILSDYRGISVNKITELRKKLYKDKSEYTIVKNSLLQKALAAAGLSDLSEHLHGPTGMLLGYDEPVAPLKSLVEFFDEVEKGEIKAGVFENKVVNKDGLNDISKLSSREVLLAKIVGGLQAPIYGLLNVLQGNIRKFVYALNAIKEKKGG</sequence>
<keyword evidence="5" id="KW-0694">RNA-binding</keyword>
<evidence type="ECO:0000313" key="7">
    <source>
        <dbReference type="Proteomes" id="UP000176938"/>
    </source>
</evidence>
<comment type="subunit">
    <text evidence="5">Part of the ribosomal stalk of the 50S ribosomal subunit. The N-terminus interacts with L11 and the large rRNA to form the base of the stalk. The C-terminus forms an elongated spine to which L12 dimers bind in a sequential fashion forming a multimeric L10(L12)X complex.</text>
</comment>
<dbReference type="GO" id="GO:0070180">
    <property type="term" value="F:large ribosomal subunit rRNA binding"/>
    <property type="evidence" value="ECO:0007669"/>
    <property type="project" value="UniProtKB-UniRule"/>
</dbReference>
<dbReference type="AlphaFoldDB" id="A0A1F4R763"/>
<accession>A0A1F4R763</accession>
<dbReference type="InterPro" id="IPR043141">
    <property type="entry name" value="Ribosomal_uL10-like_sf"/>
</dbReference>
<comment type="similarity">
    <text evidence="1 5">Belongs to the universal ribosomal protein uL10 family.</text>
</comment>
<dbReference type="HAMAP" id="MF_00362">
    <property type="entry name" value="Ribosomal_uL10"/>
    <property type="match status" value="1"/>
</dbReference>
<keyword evidence="3 5" id="KW-0687">Ribonucleoprotein</keyword>
<dbReference type="InterPro" id="IPR001790">
    <property type="entry name" value="Ribosomal_uL10"/>
</dbReference>
<comment type="function">
    <text evidence="5">Forms part of the ribosomal stalk, playing a central role in the interaction of the ribosome with GTP-bound translation factors.</text>
</comment>
<dbReference type="Gene3D" id="6.10.250.290">
    <property type="match status" value="1"/>
</dbReference>
<dbReference type="Proteomes" id="UP000176938">
    <property type="component" value="Unassembled WGS sequence"/>
</dbReference>
<evidence type="ECO:0000313" key="6">
    <source>
        <dbReference type="EMBL" id="OGC03283.1"/>
    </source>
</evidence>
<evidence type="ECO:0000256" key="1">
    <source>
        <dbReference type="ARBA" id="ARBA00008889"/>
    </source>
</evidence>
<dbReference type="EMBL" id="METP01000058">
    <property type="protein sequence ID" value="OGC03283.1"/>
    <property type="molecule type" value="Genomic_DNA"/>
</dbReference>
<evidence type="ECO:0000256" key="2">
    <source>
        <dbReference type="ARBA" id="ARBA00022980"/>
    </source>
</evidence>
<dbReference type="GO" id="GO:0006412">
    <property type="term" value="P:translation"/>
    <property type="evidence" value="ECO:0007669"/>
    <property type="project" value="UniProtKB-UniRule"/>
</dbReference>
<organism evidence="6 7">
    <name type="scientific">candidate division WOR-1 bacterium RIFCSPLOWO2_02_FULL_46_20</name>
    <dbReference type="NCBI Taxonomy" id="1802567"/>
    <lineage>
        <taxon>Bacteria</taxon>
        <taxon>Bacillati</taxon>
        <taxon>Saganbacteria</taxon>
    </lineage>
</organism>
<gene>
    <name evidence="5" type="primary">rplJ</name>
    <name evidence="6" type="ORF">A3H38_00875</name>
</gene>
<dbReference type="InterPro" id="IPR022973">
    <property type="entry name" value="Ribosomal_uL10_bac"/>
</dbReference>
<dbReference type="InterPro" id="IPR002363">
    <property type="entry name" value="Ribosomal_uL10_CS_bac"/>
</dbReference>